<dbReference type="EMBL" id="JAGVWD010000004">
    <property type="protein sequence ID" value="MBS3057045.1"/>
    <property type="molecule type" value="Genomic_DNA"/>
</dbReference>
<keyword evidence="3 5" id="KW-1133">Transmembrane helix</keyword>
<dbReference type="AlphaFoldDB" id="A0A8T4KZD1"/>
<protein>
    <submittedName>
        <fullName evidence="7">DUF202 domain-containing protein</fullName>
    </submittedName>
</protein>
<feature type="transmembrane region" description="Helical" evidence="5">
    <location>
        <begin position="60"/>
        <end position="79"/>
    </location>
</feature>
<comment type="caution">
    <text evidence="7">The sequence shown here is derived from an EMBL/GenBank/DDBJ whole genome shotgun (WGS) entry which is preliminary data.</text>
</comment>
<reference evidence="7" key="2">
    <citation type="submission" date="2021-05" db="EMBL/GenBank/DDBJ databases">
        <title>Protein family content uncovers lineage relationships and bacterial pathway maintenance mechanisms in DPANN archaea.</title>
        <authorList>
            <person name="Castelle C.J."/>
            <person name="Meheust R."/>
            <person name="Jaffe A.L."/>
            <person name="Seitz K."/>
            <person name="Gong X."/>
            <person name="Baker B.J."/>
            <person name="Banfield J.F."/>
        </authorList>
    </citation>
    <scope>NUCLEOTIDE SEQUENCE</scope>
    <source>
        <strain evidence="7">RIFCSPHIGHO2_01_FULL_AR10_44_11</strain>
    </source>
</reference>
<dbReference type="Proteomes" id="UP000677687">
    <property type="component" value="Unassembled WGS sequence"/>
</dbReference>
<evidence type="ECO:0000256" key="3">
    <source>
        <dbReference type="ARBA" id="ARBA00022989"/>
    </source>
</evidence>
<keyword evidence="2 5" id="KW-0812">Transmembrane</keyword>
<keyword evidence="4 5" id="KW-0472">Membrane</keyword>
<reference evidence="7" key="1">
    <citation type="submission" date="2021-03" db="EMBL/GenBank/DDBJ databases">
        <authorList>
            <person name="Jaffe A."/>
        </authorList>
    </citation>
    <scope>NUCLEOTIDE SEQUENCE</scope>
    <source>
        <strain evidence="7">RIFCSPHIGHO2_01_FULL_AR10_44_11</strain>
    </source>
</reference>
<comment type="subcellular location">
    <subcellularLocation>
        <location evidence="1">Endomembrane system</location>
        <topology evidence="1">Multi-pass membrane protein</topology>
    </subcellularLocation>
</comment>
<proteinExistence type="predicted"/>
<evidence type="ECO:0000313" key="8">
    <source>
        <dbReference type="Proteomes" id="UP000677687"/>
    </source>
</evidence>
<evidence type="ECO:0000256" key="2">
    <source>
        <dbReference type="ARBA" id="ARBA00022692"/>
    </source>
</evidence>
<gene>
    <name evidence="7" type="ORF">J4415_00280</name>
</gene>
<feature type="domain" description="DUF202" evidence="6">
    <location>
        <begin position="21"/>
        <end position="86"/>
    </location>
</feature>
<sequence length="100" mass="11337">MKKRSRLEGFAEEQTLLSKERTLLSKERTVLTEITVFIAVIALGFGLIRFFEHSQYEAATTYLGIFVILFGVLGILLSIRGYRKYSNEAGSLERSINNSD</sequence>
<dbReference type="Pfam" id="PF02656">
    <property type="entry name" value="DUF202"/>
    <property type="match status" value="1"/>
</dbReference>
<evidence type="ECO:0000256" key="5">
    <source>
        <dbReference type="SAM" id="Phobius"/>
    </source>
</evidence>
<evidence type="ECO:0000313" key="7">
    <source>
        <dbReference type="EMBL" id="MBS3057045.1"/>
    </source>
</evidence>
<evidence type="ECO:0000256" key="4">
    <source>
        <dbReference type="ARBA" id="ARBA00023136"/>
    </source>
</evidence>
<dbReference type="GO" id="GO:0012505">
    <property type="term" value="C:endomembrane system"/>
    <property type="evidence" value="ECO:0007669"/>
    <property type="project" value="UniProtKB-SubCell"/>
</dbReference>
<name>A0A8T4KZD1_9ARCH</name>
<feature type="transmembrane region" description="Helical" evidence="5">
    <location>
        <begin position="29"/>
        <end position="48"/>
    </location>
</feature>
<evidence type="ECO:0000256" key="1">
    <source>
        <dbReference type="ARBA" id="ARBA00004127"/>
    </source>
</evidence>
<accession>A0A8T4KZD1</accession>
<organism evidence="7 8">
    <name type="scientific">Candidatus Iainarchaeum sp</name>
    <dbReference type="NCBI Taxonomy" id="3101447"/>
    <lineage>
        <taxon>Archaea</taxon>
        <taxon>Candidatus Iainarchaeota</taxon>
        <taxon>Candidatus Iainarchaeia</taxon>
        <taxon>Candidatus Iainarchaeales</taxon>
        <taxon>Candidatus Iainarchaeaceae</taxon>
        <taxon>Candidatus Iainarchaeum</taxon>
    </lineage>
</organism>
<dbReference type="InterPro" id="IPR003807">
    <property type="entry name" value="DUF202"/>
</dbReference>
<evidence type="ECO:0000259" key="6">
    <source>
        <dbReference type="Pfam" id="PF02656"/>
    </source>
</evidence>